<evidence type="ECO:0000256" key="1">
    <source>
        <dbReference type="ARBA" id="ARBA00004606"/>
    </source>
</evidence>
<keyword evidence="9" id="KW-1185">Reference proteome</keyword>
<keyword evidence="3" id="KW-0808">Transferase</keyword>
<name>I0Z962_COCSC</name>
<evidence type="ECO:0000256" key="6">
    <source>
        <dbReference type="SAM" id="MobiDB-lite"/>
    </source>
</evidence>
<feature type="compositionally biased region" description="Polar residues" evidence="6">
    <location>
        <begin position="16"/>
        <end position="29"/>
    </location>
</feature>
<evidence type="ECO:0000313" key="9">
    <source>
        <dbReference type="Proteomes" id="UP000007264"/>
    </source>
</evidence>
<evidence type="ECO:0000256" key="5">
    <source>
        <dbReference type="ARBA" id="ARBA00023180"/>
    </source>
</evidence>
<reference evidence="8 9" key="1">
    <citation type="journal article" date="2012" name="Genome Biol.">
        <title>The genome of the polar eukaryotic microalga coccomyxa subellipsoidea reveals traits of cold adaptation.</title>
        <authorList>
            <person name="Blanc G."/>
            <person name="Agarkova I."/>
            <person name="Grimwood J."/>
            <person name="Kuo A."/>
            <person name="Brueggeman A."/>
            <person name="Dunigan D."/>
            <person name="Gurnon J."/>
            <person name="Ladunga I."/>
            <person name="Lindquist E."/>
            <person name="Lucas S."/>
            <person name="Pangilinan J."/>
            <person name="Proschold T."/>
            <person name="Salamov A."/>
            <person name="Schmutz J."/>
            <person name="Weeks D."/>
            <person name="Yamada T."/>
            <person name="Claverie J.M."/>
            <person name="Grigoriev I."/>
            <person name="Van Etten J."/>
            <person name="Lomsadze A."/>
            <person name="Borodovsky M."/>
        </authorList>
    </citation>
    <scope>NUCLEOTIDE SEQUENCE [LARGE SCALE GENOMIC DNA]</scope>
    <source>
        <strain evidence="8 9">C-169</strain>
    </source>
</reference>
<dbReference type="PANTHER" id="PTHR31042">
    <property type="entry name" value="CORE-2/I-BRANCHING BETA-1,6-N-ACETYLGLUCOSAMINYLTRANSFERASE FAMILY PROTEIN-RELATED"/>
    <property type="match status" value="1"/>
</dbReference>
<gene>
    <name evidence="8" type="ORF">COCSUDRAFT_45764</name>
</gene>
<organism evidence="8 9">
    <name type="scientific">Coccomyxa subellipsoidea (strain C-169)</name>
    <name type="common">Green microalga</name>
    <dbReference type="NCBI Taxonomy" id="574566"/>
    <lineage>
        <taxon>Eukaryota</taxon>
        <taxon>Viridiplantae</taxon>
        <taxon>Chlorophyta</taxon>
        <taxon>core chlorophytes</taxon>
        <taxon>Trebouxiophyceae</taxon>
        <taxon>Trebouxiophyceae incertae sedis</taxon>
        <taxon>Coccomyxaceae</taxon>
        <taxon>Coccomyxa</taxon>
        <taxon>Coccomyxa subellipsoidea</taxon>
    </lineage>
</organism>
<feature type="region of interest" description="Disordered" evidence="6">
    <location>
        <begin position="1"/>
        <end position="54"/>
    </location>
</feature>
<dbReference type="eggNOG" id="ENOG502QS7F">
    <property type="taxonomic scope" value="Eukaryota"/>
</dbReference>
<evidence type="ECO:0000256" key="4">
    <source>
        <dbReference type="ARBA" id="ARBA00023136"/>
    </source>
</evidence>
<dbReference type="PANTHER" id="PTHR31042:SF145">
    <property type="entry name" value="CORE-2_I-BRANCHING BETA-1,6-N-ACETYLGLUCOSAMINYLTRANSFERASE FAMILY PROTEIN"/>
    <property type="match status" value="1"/>
</dbReference>
<dbReference type="GO" id="GO:0016020">
    <property type="term" value="C:membrane"/>
    <property type="evidence" value="ECO:0007669"/>
    <property type="project" value="UniProtKB-SubCell"/>
</dbReference>
<protein>
    <submittedName>
        <fullName evidence="8">Uncharacterized protein</fullName>
    </submittedName>
</protein>
<dbReference type="KEGG" id="csl:COCSUDRAFT_45764"/>
<dbReference type="Pfam" id="PF02485">
    <property type="entry name" value="Branch"/>
    <property type="match status" value="1"/>
</dbReference>
<keyword evidence="2" id="KW-0328">Glycosyltransferase</keyword>
<dbReference type="GO" id="GO:0016757">
    <property type="term" value="F:glycosyltransferase activity"/>
    <property type="evidence" value="ECO:0007669"/>
    <property type="project" value="UniProtKB-KW"/>
</dbReference>
<dbReference type="OrthoDB" id="191334at2759"/>
<keyword evidence="7" id="KW-0812">Transmembrane</keyword>
<feature type="compositionally biased region" description="Low complexity" evidence="6">
    <location>
        <begin position="30"/>
        <end position="49"/>
    </location>
</feature>
<evidence type="ECO:0000256" key="2">
    <source>
        <dbReference type="ARBA" id="ARBA00022676"/>
    </source>
</evidence>
<dbReference type="AlphaFoldDB" id="I0Z962"/>
<keyword evidence="4 7" id="KW-0472">Membrane</keyword>
<evidence type="ECO:0000256" key="7">
    <source>
        <dbReference type="SAM" id="Phobius"/>
    </source>
</evidence>
<keyword evidence="7" id="KW-1133">Transmembrane helix</keyword>
<evidence type="ECO:0000256" key="3">
    <source>
        <dbReference type="ARBA" id="ARBA00022679"/>
    </source>
</evidence>
<dbReference type="Proteomes" id="UP000007264">
    <property type="component" value="Unassembled WGS sequence"/>
</dbReference>
<feature type="compositionally biased region" description="Acidic residues" evidence="6">
    <location>
        <begin position="125"/>
        <end position="134"/>
    </location>
</feature>
<feature type="transmembrane region" description="Helical" evidence="7">
    <location>
        <begin position="61"/>
        <end position="81"/>
    </location>
</feature>
<proteinExistence type="predicted"/>
<dbReference type="InterPro" id="IPR003406">
    <property type="entry name" value="Glyco_trans_14"/>
</dbReference>
<dbReference type="RefSeq" id="XP_005651725.1">
    <property type="nucleotide sequence ID" value="XM_005651668.1"/>
</dbReference>
<dbReference type="InterPro" id="IPR044174">
    <property type="entry name" value="BC10-like"/>
</dbReference>
<sequence>MSRPGSADARRVHHGSPSTSSVTEDVGTTSPLSPKRSSSQRLLRQPSGSPVKEGAVWGRTWGKVAAIVALAHLLVVLYVLLGSRRGAASLTGLLSGQPVKARALGNGARLDTNTSMWHPKGAEWGEGDPETDAEAESQRLWREGNVLQLTSHRKQGARQLWGKGLALKRPPGDSASWWHQARAFVGQTLGVDGGAKVSRTTSHPEVLVDKCAEALHIPKVAMMFLTRGDLHQEPAWDLWFRHAEGLVPISALKVHGCGTSFVSHLRGVCGHAAGDGPIQRQHLFSVYVHVGANEAAFKGFANTSVFYGRDIVDRVHVEWGTFSLVAALKNLLHAALEDPLNQKFMLLSESGIPLYPAETLWVELMVEEKSRVNACELGTLNNMYHRWAPEMESDALKVSHWRKSSQWAVLRRDHAQIIADDTAVADAFTKHCYMEWRDNVWRDCYSDEHYLGTLLASRGLDNETDCLGHITYTHWSYGEAHPKAFTPDDINADALREMRQPATGCNAPPAIVTAAAQFVAIEDVRSKTCGIKPIDYSYSLGYHCPMMARKFPKDTAQTISALLAECSNQLNIVTSPKCAHLRHMLHSL</sequence>
<keyword evidence="5" id="KW-0325">Glycoprotein</keyword>
<dbReference type="EMBL" id="AGSI01000001">
    <property type="protein sequence ID" value="EIE27181.1"/>
    <property type="molecule type" value="Genomic_DNA"/>
</dbReference>
<evidence type="ECO:0000313" key="8">
    <source>
        <dbReference type="EMBL" id="EIE27181.1"/>
    </source>
</evidence>
<feature type="region of interest" description="Disordered" evidence="6">
    <location>
        <begin position="110"/>
        <end position="134"/>
    </location>
</feature>
<comment type="caution">
    <text evidence="8">The sequence shown here is derived from an EMBL/GenBank/DDBJ whole genome shotgun (WGS) entry which is preliminary data.</text>
</comment>
<accession>I0Z962</accession>
<comment type="subcellular location">
    <subcellularLocation>
        <location evidence="1">Membrane</location>
        <topology evidence="1">Single-pass type II membrane protein</topology>
    </subcellularLocation>
</comment>
<dbReference type="GeneID" id="17045196"/>